<dbReference type="SMART" id="SM00028">
    <property type="entry name" value="TPR"/>
    <property type="match status" value="5"/>
</dbReference>
<reference evidence="11" key="1">
    <citation type="journal article" date="2020" name="mSystems">
        <title>Genome- and Community-Level Interaction Insights into Carbon Utilization and Element Cycling Functions of Hydrothermarchaeota in Hydrothermal Sediment.</title>
        <authorList>
            <person name="Zhou Z."/>
            <person name="Liu Y."/>
            <person name="Xu W."/>
            <person name="Pan J."/>
            <person name="Luo Z.H."/>
            <person name="Li M."/>
        </authorList>
    </citation>
    <scope>NUCLEOTIDE SEQUENCE [LARGE SCALE GENOMIC DNA]</scope>
    <source>
        <strain evidence="11">SpSt-914</strain>
    </source>
</reference>
<accession>A0A7V3PSJ0</accession>
<feature type="domain" description="Glycosyltransferase RgtA/B/C/D-like" evidence="10">
    <location>
        <begin position="83"/>
        <end position="231"/>
    </location>
</feature>
<feature type="transmembrane region" description="Helical" evidence="9">
    <location>
        <begin position="178"/>
        <end position="208"/>
    </location>
</feature>
<dbReference type="Pfam" id="PF00515">
    <property type="entry name" value="TPR_1"/>
    <property type="match status" value="1"/>
</dbReference>
<gene>
    <name evidence="11" type="ORF">ENX16_00865</name>
</gene>
<evidence type="ECO:0000256" key="4">
    <source>
        <dbReference type="ARBA" id="ARBA00022679"/>
    </source>
</evidence>
<organism evidence="11">
    <name type="scientific">candidate division WOR-3 bacterium</name>
    <dbReference type="NCBI Taxonomy" id="2052148"/>
    <lineage>
        <taxon>Bacteria</taxon>
        <taxon>Bacteria division WOR-3</taxon>
    </lineage>
</organism>
<feature type="repeat" description="TPR" evidence="8">
    <location>
        <begin position="465"/>
        <end position="498"/>
    </location>
</feature>
<evidence type="ECO:0000256" key="6">
    <source>
        <dbReference type="ARBA" id="ARBA00022989"/>
    </source>
</evidence>
<feature type="transmembrane region" description="Helical" evidence="9">
    <location>
        <begin position="97"/>
        <end position="120"/>
    </location>
</feature>
<evidence type="ECO:0000259" key="10">
    <source>
        <dbReference type="Pfam" id="PF13231"/>
    </source>
</evidence>
<dbReference type="AlphaFoldDB" id="A0A7V3PSJ0"/>
<dbReference type="InterPro" id="IPR038731">
    <property type="entry name" value="RgtA/B/C-like"/>
</dbReference>
<dbReference type="Pfam" id="PF13432">
    <property type="entry name" value="TPR_16"/>
    <property type="match status" value="1"/>
</dbReference>
<name>A0A7V3PSJ0_UNCW3</name>
<keyword evidence="8" id="KW-0802">TPR repeat</keyword>
<evidence type="ECO:0000313" key="11">
    <source>
        <dbReference type="EMBL" id="HGD12625.1"/>
    </source>
</evidence>
<sequence length="644" mass="73586">MVRQTVQSKRQKTKPAELQERWSWWRALVIWGMAVLVRVIYLIQARQNDPLFFAPQMDGLYHHQWALAIVSGREFIADAYFRAPLYPFSLALLYKVFGVNLFLTRLAQAVLGSSSCVLLYLTGRRIFDERSGFYAGLVMAVYPLLVYFDGEFLIPVLLIFLLLGGMFFLYLSETKPVFLVFAGFFFGLAAISRPNVLVFVGVLFFWFVFKYRRGWWQRALPFYLMVSLPIVPVTVRNYVKSKSFVPIAWQGGTNFYIGNNEYSDGTTAIVPGTRGSWWGGYNDVKVMAEQESGRSLKGVEIDRFYLKNGLEFWRQKPGRAIELTLRKIYLWFAGYEVSNNRDLYFFKRYSYLNFLLFSTPVLKFPFGVLLPLALCGIYLTRERWQKLLPVYLFLCAWTVSFIPFFVTARYRLPLVPFYILFAVAGAGIWLRVSKRERLIATGIFILTLILFNLNIAGSGRTTDQAQNYFVAGSGYYETGRLQEAEADVNRALALDSATNILSLKASILLAKNRLPEAVEIARAALRLHPDEADAWGVAGNVLATAGDLTGAESLFQRAVELDPYGFEGWNNLGNIALTKGKLKQAKGYYERALRINPVFSLALFHLGLVHYYEGRIDSAHVLWQRVLVLDPNFEKAKRALQELR</sequence>
<dbReference type="PANTHER" id="PTHR33908">
    <property type="entry name" value="MANNOSYLTRANSFERASE YKCB-RELATED"/>
    <property type="match status" value="1"/>
</dbReference>
<dbReference type="InterPro" id="IPR019734">
    <property type="entry name" value="TPR_rpt"/>
</dbReference>
<evidence type="ECO:0000256" key="5">
    <source>
        <dbReference type="ARBA" id="ARBA00022692"/>
    </source>
</evidence>
<proteinExistence type="predicted"/>
<dbReference type="Pfam" id="PF13231">
    <property type="entry name" value="PMT_2"/>
    <property type="match status" value="1"/>
</dbReference>
<dbReference type="PROSITE" id="PS50293">
    <property type="entry name" value="TPR_REGION"/>
    <property type="match status" value="1"/>
</dbReference>
<feature type="transmembrane region" description="Helical" evidence="9">
    <location>
        <begin position="132"/>
        <end position="148"/>
    </location>
</feature>
<evidence type="ECO:0000256" key="1">
    <source>
        <dbReference type="ARBA" id="ARBA00004651"/>
    </source>
</evidence>
<keyword evidence="5 9" id="KW-0812">Transmembrane</keyword>
<dbReference type="PANTHER" id="PTHR33908:SF11">
    <property type="entry name" value="MEMBRANE PROTEIN"/>
    <property type="match status" value="1"/>
</dbReference>
<feature type="repeat" description="TPR" evidence="8">
    <location>
        <begin position="566"/>
        <end position="599"/>
    </location>
</feature>
<dbReference type="EMBL" id="DTMZ01000009">
    <property type="protein sequence ID" value="HGD12625.1"/>
    <property type="molecule type" value="Genomic_DNA"/>
</dbReference>
<feature type="transmembrane region" description="Helical" evidence="9">
    <location>
        <begin position="220"/>
        <end position="239"/>
    </location>
</feature>
<feature type="transmembrane region" description="Helical" evidence="9">
    <location>
        <begin position="24"/>
        <end position="43"/>
    </location>
</feature>
<evidence type="ECO:0000256" key="7">
    <source>
        <dbReference type="ARBA" id="ARBA00023136"/>
    </source>
</evidence>
<evidence type="ECO:0000256" key="2">
    <source>
        <dbReference type="ARBA" id="ARBA00022475"/>
    </source>
</evidence>
<evidence type="ECO:0000256" key="8">
    <source>
        <dbReference type="PROSITE-ProRule" id="PRU00339"/>
    </source>
</evidence>
<dbReference type="InterPro" id="IPR050297">
    <property type="entry name" value="LipidA_mod_glycosyltrf_83"/>
</dbReference>
<feature type="transmembrane region" description="Helical" evidence="9">
    <location>
        <begin position="154"/>
        <end position="171"/>
    </location>
</feature>
<evidence type="ECO:0000256" key="3">
    <source>
        <dbReference type="ARBA" id="ARBA00022676"/>
    </source>
</evidence>
<protein>
    <submittedName>
        <fullName evidence="11">Tetratricopeptide repeat protein</fullName>
    </submittedName>
</protein>
<feature type="transmembrane region" description="Helical" evidence="9">
    <location>
        <begin position="351"/>
        <end position="379"/>
    </location>
</feature>
<keyword evidence="7 9" id="KW-0472">Membrane</keyword>
<comment type="caution">
    <text evidence="11">The sequence shown here is derived from an EMBL/GenBank/DDBJ whole genome shotgun (WGS) entry which is preliminary data.</text>
</comment>
<feature type="repeat" description="TPR" evidence="8">
    <location>
        <begin position="532"/>
        <end position="565"/>
    </location>
</feature>
<feature type="repeat" description="TPR" evidence="8">
    <location>
        <begin position="600"/>
        <end position="633"/>
    </location>
</feature>
<keyword evidence="4" id="KW-0808">Transferase</keyword>
<comment type="subcellular location">
    <subcellularLocation>
        <location evidence="1">Cell membrane</location>
        <topology evidence="1">Multi-pass membrane protein</topology>
    </subcellularLocation>
</comment>
<dbReference type="Gene3D" id="1.25.40.10">
    <property type="entry name" value="Tetratricopeptide repeat domain"/>
    <property type="match status" value="1"/>
</dbReference>
<evidence type="ECO:0000256" key="9">
    <source>
        <dbReference type="SAM" id="Phobius"/>
    </source>
</evidence>
<keyword evidence="2" id="KW-1003">Cell membrane</keyword>
<feature type="transmembrane region" description="Helical" evidence="9">
    <location>
        <begin position="438"/>
        <end position="456"/>
    </location>
</feature>
<keyword evidence="3" id="KW-0328">Glycosyltransferase</keyword>
<keyword evidence="6 9" id="KW-1133">Transmembrane helix</keyword>
<dbReference type="SUPFAM" id="SSF48452">
    <property type="entry name" value="TPR-like"/>
    <property type="match status" value="1"/>
</dbReference>
<feature type="transmembrane region" description="Helical" evidence="9">
    <location>
        <begin position="415"/>
        <end position="432"/>
    </location>
</feature>
<feature type="transmembrane region" description="Helical" evidence="9">
    <location>
        <begin position="391"/>
        <end position="408"/>
    </location>
</feature>
<dbReference type="GO" id="GO:0009103">
    <property type="term" value="P:lipopolysaccharide biosynthetic process"/>
    <property type="evidence" value="ECO:0007669"/>
    <property type="project" value="UniProtKB-ARBA"/>
</dbReference>
<dbReference type="PROSITE" id="PS50005">
    <property type="entry name" value="TPR"/>
    <property type="match status" value="4"/>
</dbReference>
<dbReference type="GO" id="GO:0016763">
    <property type="term" value="F:pentosyltransferase activity"/>
    <property type="evidence" value="ECO:0007669"/>
    <property type="project" value="TreeGrafter"/>
</dbReference>
<dbReference type="InterPro" id="IPR011990">
    <property type="entry name" value="TPR-like_helical_dom_sf"/>
</dbReference>
<dbReference type="GO" id="GO:0005886">
    <property type="term" value="C:plasma membrane"/>
    <property type="evidence" value="ECO:0007669"/>
    <property type="project" value="UniProtKB-SubCell"/>
</dbReference>